<proteinExistence type="inferred from homology"/>
<feature type="domain" description="RagB/SusD" evidence="6">
    <location>
        <begin position="295"/>
        <end position="551"/>
    </location>
</feature>
<evidence type="ECO:0000256" key="5">
    <source>
        <dbReference type="ARBA" id="ARBA00023237"/>
    </source>
</evidence>
<dbReference type="SUPFAM" id="SSF48452">
    <property type="entry name" value="TPR-like"/>
    <property type="match status" value="1"/>
</dbReference>
<evidence type="ECO:0000256" key="4">
    <source>
        <dbReference type="ARBA" id="ARBA00023136"/>
    </source>
</evidence>
<name>A0ABV2TGZ4_9BACT</name>
<accession>A0ABV2TGZ4</accession>
<evidence type="ECO:0000259" key="6">
    <source>
        <dbReference type="Pfam" id="PF07980"/>
    </source>
</evidence>
<evidence type="ECO:0000313" key="9">
    <source>
        <dbReference type="Proteomes" id="UP001549749"/>
    </source>
</evidence>
<evidence type="ECO:0000256" key="3">
    <source>
        <dbReference type="ARBA" id="ARBA00022729"/>
    </source>
</evidence>
<dbReference type="InterPro" id="IPR011990">
    <property type="entry name" value="TPR-like_helical_dom_sf"/>
</dbReference>
<dbReference type="InterPro" id="IPR012944">
    <property type="entry name" value="SusD_RagB_dom"/>
</dbReference>
<sequence>MRFSYSKLFLFTAITSLFFTACKKDLNKQPLDQFANETFWTSENNALLALAAVYRGGIQMSAMPATGAEYSATDWWSYHGLLFLEFATDNAYDRRGDNSGYSQLTNGTLTSSNSYLANYWNASYARIARCNFFLENIGKTPMSAEKIARMSAEARFIRACQYFYLSQYWGAVPLVTHTLSPQQANTVTKATRAVVAKFAIDEFSEIAALLPRQKDLPASERGRATAQAALAFKGRTQLGEQLFQEAAATYKTIIDFNDNSIDPNFESLFNGTNESSSEIIFATQYLQDVAPNAMMQHDYPRTLGGFHIFCPLGSLVESFEFNDGTPFSFTDPRYNPLDLGQNRDARLKYTVLYNLQNFKNFRYITHPDSAASQDQLTLTKQATRTGFCNKKFNSEVFSGDLQNSGIDLPVIRYAEILLSYLEAKLEAGDGIDQGLLNATINKVRGRSTVNMPGITVTDRAQLRVLLRRERRNELAFEGIRLWDLLRWKTAAQVLQGDFYGAPYPGAQNLRMKGTTPDPYSRWYVTSKAFRAGTDEVWPIPQGEVDINPNLK</sequence>
<protein>
    <submittedName>
        <fullName evidence="8">RagB/SusD family nutrient uptake outer membrane protein</fullName>
    </submittedName>
</protein>
<evidence type="ECO:0000256" key="2">
    <source>
        <dbReference type="ARBA" id="ARBA00006275"/>
    </source>
</evidence>
<reference evidence="8 9" key="1">
    <citation type="submission" date="2024-06" db="EMBL/GenBank/DDBJ databases">
        <title>Chitinophaga defluvii sp. nov., isolated from municipal sewage.</title>
        <authorList>
            <person name="Zhang L."/>
        </authorList>
    </citation>
    <scope>NUCLEOTIDE SEQUENCE [LARGE SCALE GENOMIC DNA]</scope>
    <source>
        <strain evidence="8 9">H8</strain>
    </source>
</reference>
<evidence type="ECO:0000313" key="8">
    <source>
        <dbReference type="EMBL" id="MET7001374.1"/>
    </source>
</evidence>
<comment type="subcellular location">
    <subcellularLocation>
        <location evidence="1">Cell outer membrane</location>
    </subcellularLocation>
</comment>
<dbReference type="Proteomes" id="UP001549749">
    <property type="component" value="Unassembled WGS sequence"/>
</dbReference>
<evidence type="ECO:0000256" key="1">
    <source>
        <dbReference type="ARBA" id="ARBA00004442"/>
    </source>
</evidence>
<keyword evidence="4" id="KW-0472">Membrane</keyword>
<evidence type="ECO:0000259" key="7">
    <source>
        <dbReference type="Pfam" id="PF14322"/>
    </source>
</evidence>
<feature type="domain" description="SusD-like N-terminal" evidence="7">
    <location>
        <begin position="98"/>
        <end position="235"/>
    </location>
</feature>
<gene>
    <name evidence="8" type="ORF">ABR189_28590</name>
</gene>
<dbReference type="PROSITE" id="PS51257">
    <property type="entry name" value="PROKAR_LIPOPROTEIN"/>
    <property type="match status" value="1"/>
</dbReference>
<keyword evidence="9" id="KW-1185">Reference proteome</keyword>
<dbReference type="Gene3D" id="1.25.40.390">
    <property type="match status" value="1"/>
</dbReference>
<dbReference type="EMBL" id="JBEXAC010000003">
    <property type="protein sequence ID" value="MET7001374.1"/>
    <property type="molecule type" value="Genomic_DNA"/>
</dbReference>
<dbReference type="InterPro" id="IPR033985">
    <property type="entry name" value="SusD-like_N"/>
</dbReference>
<comment type="caution">
    <text evidence="8">The sequence shown here is derived from an EMBL/GenBank/DDBJ whole genome shotgun (WGS) entry which is preliminary data.</text>
</comment>
<dbReference type="Pfam" id="PF07980">
    <property type="entry name" value="SusD_RagB"/>
    <property type="match status" value="1"/>
</dbReference>
<keyword evidence="5" id="KW-0998">Cell outer membrane</keyword>
<organism evidence="8 9">
    <name type="scientific">Chitinophaga defluvii</name>
    <dbReference type="NCBI Taxonomy" id="3163343"/>
    <lineage>
        <taxon>Bacteria</taxon>
        <taxon>Pseudomonadati</taxon>
        <taxon>Bacteroidota</taxon>
        <taxon>Chitinophagia</taxon>
        <taxon>Chitinophagales</taxon>
        <taxon>Chitinophagaceae</taxon>
        <taxon>Chitinophaga</taxon>
    </lineage>
</organism>
<dbReference type="RefSeq" id="WP_354663943.1">
    <property type="nucleotide sequence ID" value="NZ_JBEXAC010000003.1"/>
</dbReference>
<dbReference type="Pfam" id="PF14322">
    <property type="entry name" value="SusD-like_3"/>
    <property type="match status" value="1"/>
</dbReference>
<comment type="similarity">
    <text evidence="2">Belongs to the SusD family.</text>
</comment>
<keyword evidence="3" id="KW-0732">Signal</keyword>